<comment type="pathway">
    <text evidence="2">Protein modification; protein glycosylation.</text>
</comment>
<evidence type="ECO:0000256" key="11">
    <source>
        <dbReference type="SAM" id="MobiDB-lite"/>
    </source>
</evidence>
<dbReference type="EC" id="2.4.1.-" evidence="10"/>
<evidence type="ECO:0000313" key="12">
    <source>
        <dbReference type="EMBL" id="RXK35503.1"/>
    </source>
</evidence>
<keyword evidence="4 10" id="KW-0328">Glycosyltransferase</keyword>
<dbReference type="GO" id="GO:0006487">
    <property type="term" value="P:protein N-linked glycosylation"/>
    <property type="evidence" value="ECO:0007669"/>
    <property type="project" value="TreeGrafter"/>
</dbReference>
<evidence type="ECO:0000256" key="5">
    <source>
        <dbReference type="ARBA" id="ARBA00022679"/>
    </source>
</evidence>
<dbReference type="AlphaFoldDB" id="A0A4Q1BFW9"/>
<proteinExistence type="inferred from homology"/>
<feature type="transmembrane region" description="Helical" evidence="10">
    <location>
        <begin position="184"/>
        <end position="203"/>
    </location>
</feature>
<keyword evidence="7 10" id="KW-0256">Endoplasmic reticulum</keyword>
<protein>
    <recommendedName>
        <fullName evidence="10">Mannosyltransferase</fullName>
        <ecNumber evidence="10">2.4.1.-</ecNumber>
    </recommendedName>
</protein>
<evidence type="ECO:0000256" key="7">
    <source>
        <dbReference type="ARBA" id="ARBA00022824"/>
    </source>
</evidence>
<dbReference type="InParanoid" id="A0A4Q1BFW9"/>
<dbReference type="VEuPathDB" id="FungiDB:TREMEDRAFT_44918"/>
<evidence type="ECO:0000256" key="3">
    <source>
        <dbReference type="ARBA" id="ARBA00007063"/>
    </source>
</evidence>
<feature type="transmembrane region" description="Helical" evidence="10">
    <location>
        <begin position="286"/>
        <end position="304"/>
    </location>
</feature>
<feature type="transmembrane region" description="Helical" evidence="10">
    <location>
        <begin position="465"/>
        <end position="485"/>
    </location>
</feature>
<keyword evidence="5 12" id="KW-0808">Transferase</keyword>
<evidence type="ECO:0000256" key="1">
    <source>
        <dbReference type="ARBA" id="ARBA00004477"/>
    </source>
</evidence>
<dbReference type="EMBL" id="SDIL01000133">
    <property type="protein sequence ID" value="RXK35503.1"/>
    <property type="molecule type" value="Genomic_DNA"/>
</dbReference>
<dbReference type="UniPathway" id="UPA00378"/>
<evidence type="ECO:0000256" key="10">
    <source>
        <dbReference type="RuleBase" id="RU363075"/>
    </source>
</evidence>
<feature type="compositionally biased region" description="Basic and acidic residues" evidence="11">
    <location>
        <begin position="23"/>
        <end position="33"/>
    </location>
</feature>
<sequence length="698" mass="80007">MALPGTETLRFRRPTTGPNAIKPNKDKAGKDKDTFGTLGQAWKRRHGGLLQDQVGRQSNGPFIPSMSFAVRLLLLMRTTGAMYSVIADCDEVFNFFEPLHYFQYNSGFQTWELSPEFAIRSWAYVLLHWPLAYLGPKVLGLGKASSLRQAFFALRIFLGAISSYCEARFFRAVVHTVNERVGRYLLFMMMLSAGMWGASVSFLPSSFTMYTTMLAAAEWLHPSTSTPEGIKHAYRGTLFVAVGAIVGWPFSAVLGIPFVFEYLFLTGGDVVVGKERSDLYKKRWMTMSKAVIGAACVAIPIYLVDSWAYGRQTFPTLNILIYNLFPSLSSSKIGGPDLYGTSPIHFYFLNLLLNFNFLFPLSLLSLPLLCLTWKYDYRRLGKSQMRPKPGETSPYTLLFMRLLPFHLWFTILSLTPHKEERFLFPSYPLLCFNASVSLYLLRGLIESLFIKLTNSPYRASRSNIFPTFTLLVVIFTGLISIGRLVGMFKWYHAPLDLAYHFEYNTIPSLLSSLGYTPKPPPKDFKQREGEVIVPEWDYTPLEELDEKITMCWAGEWFRFPGSHLFPEGIDVKWVKTEFDGMMPRKWEPSGENKVGWWPREETRVVRPGRFNGQNKASLEVGTYLPVENCTYLVDLSLPSKPITELEPDYTSDERFVREWCTTFLDGPSSRWWARLIWLPWDLGDEGRVYGKYCLLRRK</sequence>
<feature type="transmembrane region" description="Helical" evidence="10">
    <location>
        <begin position="426"/>
        <end position="445"/>
    </location>
</feature>
<dbReference type="Proteomes" id="UP000289152">
    <property type="component" value="Unassembled WGS sequence"/>
</dbReference>
<accession>A0A4Q1BFW9</accession>
<dbReference type="GO" id="GO:0000026">
    <property type="term" value="F:alpha-1,2-mannosyltransferase activity"/>
    <property type="evidence" value="ECO:0007669"/>
    <property type="project" value="TreeGrafter"/>
</dbReference>
<organism evidence="12 13">
    <name type="scientific">Tremella mesenterica</name>
    <name type="common">Jelly fungus</name>
    <dbReference type="NCBI Taxonomy" id="5217"/>
    <lineage>
        <taxon>Eukaryota</taxon>
        <taxon>Fungi</taxon>
        <taxon>Dikarya</taxon>
        <taxon>Basidiomycota</taxon>
        <taxon>Agaricomycotina</taxon>
        <taxon>Tremellomycetes</taxon>
        <taxon>Tremellales</taxon>
        <taxon>Tremellaceae</taxon>
        <taxon>Tremella</taxon>
    </lineage>
</organism>
<feature type="transmembrane region" description="Helical" evidence="10">
    <location>
        <begin position="346"/>
        <end position="373"/>
    </location>
</feature>
<evidence type="ECO:0000256" key="2">
    <source>
        <dbReference type="ARBA" id="ARBA00004922"/>
    </source>
</evidence>
<dbReference type="STRING" id="5217.A0A4Q1BFW9"/>
<dbReference type="PANTHER" id="PTHR22760:SF2">
    <property type="entry name" value="ALPHA-1,2-MANNOSYLTRANSFERASE ALG9"/>
    <property type="match status" value="1"/>
</dbReference>
<comment type="similarity">
    <text evidence="3 10">Belongs to the glycosyltransferase 22 family.</text>
</comment>
<dbReference type="GO" id="GO:0005789">
    <property type="term" value="C:endoplasmic reticulum membrane"/>
    <property type="evidence" value="ECO:0007669"/>
    <property type="project" value="UniProtKB-SubCell"/>
</dbReference>
<keyword evidence="6 10" id="KW-0812">Transmembrane</keyword>
<evidence type="ECO:0000256" key="8">
    <source>
        <dbReference type="ARBA" id="ARBA00022989"/>
    </source>
</evidence>
<comment type="caution">
    <text evidence="12">The sequence shown here is derived from an EMBL/GenBank/DDBJ whole genome shotgun (WGS) entry which is preliminary data.</text>
</comment>
<dbReference type="FunCoup" id="A0A4Q1BFW9">
    <property type="interactions" value="543"/>
</dbReference>
<keyword evidence="8 10" id="KW-1133">Transmembrane helix</keyword>
<evidence type="ECO:0000256" key="4">
    <source>
        <dbReference type="ARBA" id="ARBA00022676"/>
    </source>
</evidence>
<evidence type="ECO:0000256" key="9">
    <source>
        <dbReference type="ARBA" id="ARBA00023136"/>
    </source>
</evidence>
<keyword evidence="9 10" id="KW-0472">Membrane</keyword>
<dbReference type="PANTHER" id="PTHR22760">
    <property type="entry name" value="GLYCOSYLTRANSFERASE"/>
    <property type="match status" value="1"/>
</dbReference>
<dbReference type="Pfam" id="PF03901">
    <property type="entry name" value="Glyco_transf_22"/>
    <property type="match status" value="1"/>
</dbReference>
<feature type="region of interest" description="Disordered" evidence="11">
    <location>
        <begin position="1"/>
        <end position="33"/>
    </location>
</feature>
<dbReference type="InterPro" id="IPR005599">
    <property type="entry name" value="GPI_mannosylTrfase"/>
</dbReference>
<evidence type="ECO:0000313" key="13">
    <source>
        <dbReference type="Proteomes" id="UP000289152"/>
    </source>
</evidence>
<keyword evidence="13" id="KW-1185">Reference proteome</keyword>
<name>A0A4Q1BFW9_TREME</name>
<feature type="transmembrane region" description="Helical" evidence="10">
    <location>
        <begin position="394"/>
        <end position="414"/>
    </location>
</feature>
<comment type="subcellular location">
    <subcellularLocation>
        <location evidence="1 10">Endoplasmic reticulum membrane</location>
        <topology evidence="1 10">Multi-pass membrane protein</topology>
    </subcellularLocation>
</comment>
<gene>
    <name evidence="12" type="ORF">M231_07235</name>
</gene>
<feature type="transmembrane region" description="Helical" evidence="10">
    <location>
        <begin position="238"/>
        <end position="265"/>
    </location>
</feature>
<dbReference type="OrthoDB" id="497541at2759"/>
<reference evidence="12 13" key="1">
    <citation type="submission" date="2016-06" db="EMBL/GenBank/DDBJ databases">
        <title>Evolution of pathogenesis and genome organization in the Tremellales.</title>
        <authorList>
            <person name="Cuomo C."/>
            <person name="Litvintseva A."/>
            <person name="Heitman J."/>
            <person name="Chen Y."/>
            <person name="Sun S."/>
            <person name="Springer D."/>
            <person name="Dromer F."/>
            <person name="Young S."/>
            <person name="Zeng Q."/>
            <person name="Chapman S."/>
            <person name="Gujja S."/>
            <person name="Saif S."/>
            <person name="Birren B."/>
        </authorList>
    </citation>
    <scope>NUCLEOTIDE SEQUENCE [LARGE SCALE GENOMIC DNA]</scope>
    <source>
        <strain evidence="12 13">ATCC 28783</strain>
    </source>
</reference>
<evidence type="ECO:0000256" key="6">
    <source>
        <dbReference type="ARBA" id="ARBA00022692"/>
    </source>
</evidence>